<dbReference type="Proteomes" id="UP000638462">
    <property type="component" value="Unassembled WGS sequence"/>
</dbReference>
<protein>
    <submittedName>
        <fullName evidence="1">Uncharacterized protein</fullName>
    </submittedName>
</protein>
<keyword evidence="2" id="KW-1185">Reference proteome</keyword>
<comment type="caution">
    <text evidence="1">The sequence shown here is derived from an EMBL/GenBank/DDBJ whole genome shotgun (WGS) entry which is preliminary data.</text>
</comment>
<gene>
    <name evidence="1" type="ORF">GCM10008027_00620</name>
</gene>
<evidence type="ECO:0000313" key="1">
    <source>
        <dbReference type="EMBL" id="GGE79832.1"/>
    </source>
</evidence>
<organism evidence="1 2">
    <name type="scientific">Pseudoalteromonas gelatinilytica</name>
    <dbReference type="NCBI Taxonomy" id="1703256"/>
    <lineage>
        <taxon>Bacteria</taxon>
        <taxon>Pseudomonadati</taxon>
        <taxon>Pseudomonadota</taxon>
        <taxon>Gammaproteobacteria</taxon>
        <taxon>Alteromonadales</taxon>
        <taxon>Pseudoalteromonadaceae</taxon>
        <taxon>Pseudoalteromonas</taxon>
    </lineage>
</organism>
<proteinExistence type="predicted"/>
<dbReference type="RefSeq" id="WP_036967286.1">
    <property type="nucleotide sequence ID" value="NZ_BMIT01000001.1"/>
</dbReference>
<accession>A0ABQ1T580</accession>
<reference evidence="2" key="1">
    <citation type="journal article" date="2019" name="Int. J. Syst. Evol. Microbiol.">
        <title>The Global Catalogue of Microorganisms (GCM) 10K type strain sequencing project: providing services to taxonomists for standard genome sequencing and annotation.</title>
        <authorList>
            <consortium name="The Broad Institute Genomics Platform"/>
            <consortium name="The Broad Institute Genome Sequencing Center for Infectious Disease"/>
            <person name="Wu L."/>
            <person name="Ma J."/>
        </authorList>
    </citation>
    <scope>NUCLEOTIDE SEQUENCE [LARGE SCALE GENOMIC DNA]</scope>
    <source>
        <strain evidence="2">CGMCC 1.15394</strain>
    </source>
</reference>
<name>A0ABQ1T580_9GAMM</name>
<evidence type="ECO:0000313" key="2">
    <source>
        <dbReference type="Proteomes" id="UP000638462"/>
    </source>
</evidence>
<sequence>MNTNLKSIELTEKQPSIASDEDYIALYEKGTEYIYYVRNYVMSQEFIVLSAGMFELLPEEHRPITNVFVQSNFYVLRQLKSLIREHVLQSGQLQHFYHLFNCSIADFFENL</sequence>
<dbReference type="EMBL" id="BMIT01000001">
    <property type="protein sequence ID" value="GGE79832.1"/>
    <property type="molecule type" value="Genomic_DNA"/>
</dbReference>